<dbReference type="EMBL" id="CP136600">
    <property type="protein sequence ID" value="WOH37623.1"/>
    <property type="molecule type" value="Genomic_DNA"/>
</dbReference>
<keyword evidence="3" id="KW-1003">Cell membrane</keyword>
<reference evidence="9 10" key="1">
    <citation type="submission" date="2023-09" db="EMBL/GenBank/DDBJ databases">
        <authorList>
            <person name="Qi X."/>
        </authorList>
    </citation>
    <scope>NUCLEOTIDE SEQUENCE [LARGE SCALE GENOMIC DNA]</scope>
    <source>
        <strain evidence="9 10">S1-1</strain>
    </source>
</reference>
<evidence type="ECO:0000256" key="3">
    <source>
        <dbReference type="ARBA" id="ARBA00022475"/>
    </source>
</evidence>
<protein>
    <submittedName>
        <fullName evidence="9">TIGR01620 family protein</fullName>
    </submittedName>
</protein>
<evidence type="ECO:0000256" key="1">
    <source>
        <dbReference type="ARBA" id="ARBA00004429"/>
    </source>
</evidence>
<evidence type="ECO:0000313" key="10">
    <source>
        <dbReference type="Proteomes" id="UP001301442"/>
    </source>
</evidence>
<dbReference type="PANTHER" id="PTHR39342">
    <property type="entry name" value="UPF0283 MEMBRANE PROTEIN YCJF"/>
    <property type="match status" value="1"/>
</dbReference>
<dbReference type="PANTHER" id="PTHR39342:SF1">
    <property type="entry name" value="UPF0283 MEMBRANE PROTEIN YCJF"/>
    <property type="match status" value="1"/>
</dbReference>
<feature type="transmembrane region" description="Helical" evidence="8">
    <location>
        <begin position="93"/>
        <end position="114"/>
    </location>
</feature>
<evidence type="ECO:0000256" key="2">
    <source>
        <dbReference type="ARBA" id="ARBA00008255"/>
    </source>
</evidence>
<comment type="subcellular location">
    <subcellularLocation>
        <location evidence="1">Cell inner membrane</location>
        <topology evidence="1">Multi-pass membrane protein</topology>
    </subcellularLocation>
</comment>
<keyword evidence="4" id="KW-0997">Cell inner membrane</keyword>
<feature type="transmembrane region" description="Helical" evidence="8">
    <location>
        <begin position="63"/>
        <end position="87"/>
    </location>
</feature>
<evidence type="ECO:0000256" key="4">
    <source>
        <dbReference type="ARBA" id="ARBA00022519"/>
    </source>
</evidence>
<comment type="similarity">
    <text evidence="2">Belongs to the UPF0283 family.</text>
</comment>
<proteinExistence type="inferred from homology"/>
<evidence type="ECO:0000256" key="5">
    <source>
        <dbReference type="ARBA" id="ARBA00022692"/>
    </source>
</evidence>
<dbReference type="RefSeq" id="WP_348396410.1">
    <property type="nucleotide sequence ID" value="NZ_CP136600.1"/>
</dbReference>
<evidence type="ECO:0000256" key="7">
    <source>
        <dbReference type="ARBA" id="ARBA00023136"/>
    </source>
</evidence>
<gene>
    <name evidence="9" type="ORF">RI844_20035</name>
</gene>
<dbReference type="NCBIfam" id="TIGR01620">
    <property type="entry name" value="hyp_HI0043"/>
    <property type="match status" value="1"/>
</dbReference>
<feature type="transmembrane region" description="Helical" evidence="8">
    <location>
        <begin position="208"/>
        <end position="227"/>
    </location>
</feature>
<accession>A0ABZ0GPF2</accession>
<dbReference type="InterPro" id="IPR006507">
    <property type="entry name" value="UPF0283"/>
</dbReference>
<keyword evidence="5 8" id="KW-0812">Transmembrane</keyword>
<keyword evidence="7 8" id="KW-0472">Membrane</keyword>
<dbReference type="Proteomes" id="UP001301442">
    <property type="component" value="Chromosome"/>
</dbReference>
<dbReference type="Pfam" id="PF05128">
    <property type="entry name" value="DUF697"/>
    <property type="match status" value="1"/>
</dbReference>
<name>A0ABZ0GPF2_9GAMM</name>
<evidence type="ECO:0000256" key="6">
    <source>
        <dbReference type="ARBA" id="ARBA00022989"/>
    </source>
</evidence>
<keyword evidence="6 8" id="KW-1133">Transmembrane helix</keyword>
<keyword evidence="10" id="KW-1185">Reference proteome</keyword>
<evidence type="ECO:0000256" key="8">
    <source>
        <dbReference type="SAM" id="Phobius"/>
    </source>
</evidence>
<evidence type="ECO:0000313" key="9">
    <source>
        <dbReference type="EMBL" id="WOH37623.1"/>
    </source>
</evidence>
<sequence length="342" mass="38173">MSQENDKYEQQILFNEAPDLSNVQADIDSQPENQVILPEAAWQPIDENLTEDIIELKKSKPRWLWRLAGVSFLTLLVYELINFLILGFSNSPIITSIYSMFFAAIAGISGLALLKELRGLRQFKLQTKNQHKAAQLLANETFFDAKTFCQKISCKLPSDAVEEHQQMFEDNIGEELTEQEILTLYSKQVLSHVDEQALAQVAKFSTEAVVLVAVSPVAIIDMLVLMWRNLRMLDKIAGLYGVRLGYWSRLKLIKHVFTNMAYAGASEIIADVGLDLLGVETLGRLSTRAAQGLGAGMLTARLGIKTINLCRPIPFVDKPPGISQVRQQVIAQVKALLTSKVK</sequence>
<dbReference type="InterPro" id="IPR021147">
    <property type="entry name" value="DUF697"/>
</dbReference>
<organism evidence="9 10">
    <name type="scientific">Thalassotalea fonticola</name>
    <dbReference type="NCBI Taxonomy" id="3065649"/>
    <lineage>
        <taxon>Bacteria</taxon>
        <taxon>Pseudomonadati</taxon>
        <taxon>Pseudomonadota</taxon>
        <taxon>Gammaproteobacteria</taxon>
        <taxon>Alteromonadales</taxon>
        <taxon>Colwelliaceae</taxon>
        <taxon>Thalassotalea</taxon>
    </lineage>
</organism>